<dbReference type="InterPro" id="IPR013724">
    <property type="entry name" value="GIT_SHD"/>
</dbReference>
<evidence type="ECO:0000256" key="3">
    <source>
        <dbReference type="SAM" id="MobiDB-lite"/>
    </source>
</evidence>
<feature type="domain" description="GIT Spa2 homology (SHD)" evidence="4">
    <location>
        <begin position="84"/>
        <end position="114"/>
    </location>
</feature>
<keyword evidence="2" id="KW-0175">Coiled coil</keyword>
<dbReference type="InterPro" id="IPR056439">
    <property type="entry name" value="VBS_C3G9"/>
</dbReference>
<dbReference type="Pfam" id="PF08518">
    <property type="entry name" value="GIT_SHD"/>
    <property type="match status" value="2"/>
</dbReference>
<gene>
    <name evidence="5" type="primary">SPAC3G9.05_1</name>
    <name evidence="5" type="ORF">g.53224</name>
</gene>
<feature type="region of interest" description="Disordered" evidence="3">
    <location>
        <begin position="174"/>
        <end position="284"/>
    </location>
</feature>
<feature type="compositionally biased region" description="Low complexity" evidence="3">
    <location>
        <begin position="120"/>
        <end position="131"/>
    </location>
</feature>
<dbReference type="PANTHER" id="PTHR21601">
    <property type="entry name" value="SPA2 PROTEIN"/>
    <property type="match status" value="1"/>
</dbReference>
<feature type="compositionally biased region" description="Polar residues" evidence="3">
    <location>
        <begin position="192"/>
        <end position="205"/>
    </location>
</feature>
<organism evidence="5">
    <name type="scientific">Anthurium amnicola</name>
    <dbReference type="NCBI Taxonomy" id="1678845"/>
    <lineage>
        <taxon>Eukaryota</taxon>
        <taxon>Viridiplantae</taxon>
        <taxon>Streptophyta</taxon>
        <taxon>Embryophyta</taxon>
        <taxon>Tracheophyta</taxon>
        <taxon>Spermatophyta</taxon>
        <taxon>Magnoliopsida</taxon>
        <taxon>Liliopsida</taxon>
        <taxon>Araceae</taxon>
        <taxon>Pothoideae</taxon>
        <taxon>Potheae</taxon>
        <taxon>Anthurium</taxon>
    </lineage>
</organism>
<keyword evidence="1" id="KW-0677">Repeat</keyword>
<dbReference type="InterPro" id="IPR039892">
    <property type="entry name" value="Spa2/Sph1"/>
</dbReference>
<sequence length="809" mass="90899">MASPIEIAIIHYEALKKFLFKHLAREQANGSRTNAREKLTRLTKVQFQELSTDVYDELTRRLADTNEVPFLPVRDEFHPKRNQARQKLATLPQNRFKDLASDVYYELERRYPEFRNMEFSSTPTPTPRSNNPGPPPQTSRSNNIVPEIGTIVQETISVEYRVQKQTQNIPINSINNINSINTNTNTDTNNDAEITSPQSHTSSPINNNNNVNNNYPPVPEGMPPEYGSPRSPRSRTQSSASSVSDFGRRYANGMSVSSVSSMSSKNTQNRDTATSQKSNKNDAVNFASLDSLMADLGDMIDKKTSESTNSSPKQPQVQAFPYAEVEKVKSDYELRVASLQKRIKELEAQLSAKEKESSNDNDNPRIRELEKQLEEQRQINRQQTSKMTELEREFDKLTEDHHQQQEVANDVQKEATGLLEEIKEISRRNEELSSEKELDVEKIKALTIEVNEWKNKYEKTRTELRNLKATSSFFKEAPKVDIVKDNSLAPTPDGAIEESKIVSYQVAIDDLLRSGRSDEPTNVLMAMKSIVIACKGITAEVDNYEQSKGSYMSAEDKTNLDACKARFSGTLKNLMTAAKNHATGYGISPVSLLDAAASHLTATVVDMVKVVKLRRDRGQNDNLQDSYPFKIPAEPLPTNNYNDYNSEVAPLRTKNSQNEINSSSGNKNNHANGGGKAVDIDELKEFLERQTEAIVQAIHTLLQVIRGTTYSTSSDLTDNINTITTIVLTVISVCHDSFNSPVGKSYRTRGDIILKELENNVEKLEEMKDLIARDSTDFMSNKISKQRLASASFDIAKFTKELVSLVKND</sequence>
<accession>A0A1D1XK04</accession>
<feature type="coiled-coil region" evidence="2">
    <location>
        <begin position="322"/>
        <end position="470"/>
    </location>
</feature>
<dbReference type="EMBL" id="GDJX01025247">
    <property type="protein sequence ID" value="JAT42689.1"/>
    <property type="molecule type" value="Transcribed_RNA"/>
</dbReference>
<feature type="compositionally biased region" description="Low complexity" evidence="3">
    <location>
        <begin position="228"/>
        <end position="244"/>
    </location>
</feature>
<reference evidence="5" key="1">
    <citation type="submission" date="2015-07" db="EMBL/GenBank/DDBJ databases">
        <title>Transcriptome Assembly of Anthurium amnicola.</title>
        <authorList>
            <person name="Suzuki J."/>
        </authorList>
    </citation>
    <scope>NUCLEOTIDE SEQUENCE</scope>
</reference>
<evidence type="ECO:0000256" key="2">
    <source>
        <dbReference type="SAM" id="Coils"/>
    </source>
</evidence>
<evidence type="ECO:0000256" key="1">
    <source>
        <dbReference type="ARBA" id="ARBA00022737"/>
    </source>
</evidence>
<dbReference type="GO" id="GO:0005078">
    <property type="term" value="F:MAP-kinase scaffold activity"/>
    <property type="evidence" value="ECO:0007669"/>
    <property type="project" value="TreeGrafter"/>
</dbReference>
<proteinExistence type="predicted"/>
<evidence type="ECO:0000313" key="5">
    <source>
        <dbReference type="EMBL" id="JAT42689.1"/>
    </source>
</evidence>
<evidence type="ECO:0000259" key="4">
    <source>
        <dbReference type="SMART" id="SM00555"/>
    </source>
</evidence>
<dbReference type="SMART" id="SM00555">
    <property type="entry name" value="GIT"/>
    <property type="match status" value="2"/>
</dbReference>
<feature type="region of interest" description="Disordered" evidence="3">
    <location>
        <begin position="656"/>
        <end position="675"/>
    </location>
</feature>
<feature type="coiled-coil region" evidence="2">
    <location>
        <begin position="747"/>
        <end position="774"/>
    </location>
</feature>
<dbReference type="PANTHER" id="PTHR21601:SF0">
    <property type="entry name" value="PROTEIN SPA2-RELATED"/>
    <property type="match status" value="1"/>
</dbReference>
<feature type="compositionally biased region" description="Polar residues" evidence="3">
    <location>
        <begin position="265"/>
        <end position="282"/>
    </location>
</feature>
<name>A0A1D1XK04_9ARAE</name>
<feature type="domain" description="GIT Spa2 homology (SHD)" evidence="4">
    <location>
        <begin position="35"/>
        <end position="65"/>
    </location>
</feature>
<dbReference type="SUPFAM" id="SSF57997">
    <property type="entry name" value="Tropomyosin"/>
    <property type="match status" value="1"/>
</dbReference>
<dbReference type="Pfam" id="PF12205">
    <property type="entry name" value="GIT1_C"/>
    <property type="match status" value="1"/>
</dbReference>
<feature type="compositionally biased region" description="Low complexity" evidence="3">
    <location>
        <begin position="254"/>
        <end position="264"/>
    </location>
</feature>
<dbReference type="Gene3D" id="1.20.120.330">
    <property type="entry name" value="Nucleotidyltransferases domain 2"/>
    <property type="match status" value="1"/>
</dbReference>
<dbReference type="InterPro" id="IPR022018">
    <property type="entry name" value="GIT1_C"/>
</dbReference>
<protein>
    <submittedName>
        <fullName evidence="5">Uncharacterized protein C3G9.05</fullName>
    </submittedName>
</protein>
<dbReference type="Pfam" id="PF23742">
    <property type="entry name" value="VBS_C3G9"/>
    <property type="match status" value="1"/>
</dbReference>
<feature type="compositionally biased region" description="Low complexity" evidence="3">
    <location>
        <begin position="174"/>
        <end position="191"/>
    </location>
</feature>
<dbReference type="AlphaFoldDB" id="A0A1D1XK04"/>
<feature type="region of interest" description="Disordered" evidence="3">
    <location>
        <begin position="115"/>
        <end position="145"/>
    </location>
</feature>
<feature type="compositionally biased region" description="Low complexity" evidence="3">
    <location>
        <begin position="661"/>
        <end position="671"/>
    </location>
</feature>